<name>A0ABD2C1S5_VESSQ</name>
<accession>A0ABD2C1S5</accession>
<comment type="caution">
    <text evidence="8">The sequence shown here is derived from an EMBL/GenBank/DDBJ whole genome shotgun (WGS) entry which is preliminary data.</text>
</comment>
<dbReference type="GO" id="GO:0005739">
    <property type="term" value="C:mitochondrion"/>
    <property type="evidence" value="ECO:0007669"/>
    <property type="project" value="UniProtKB-SubCell"/>
</dbReference>
<dbReference type="Gene3D" id="1.25.40.10">
    <property type="entry name" value="Tetratricopeptide repeat domain"/>
    <property type="match status" value="2"/>
</dbReference>
<dbReference type="AlphaFoldDB" id="A0ABD2C1S5"/>
<gene>
    <name evidence="8" type="ORF">V1478_001541</name>
</gene>
<keyword evidence="3" id="KW-0677">Repeat</keyword>
<dbReference type="PANTHER" id="PTHR13143:SF6">
    <property type="entry name" value="TETRATRICOPEPTIDE REPEAT PROTEIN 19, MITOCHONDRIAL"/>
    <property type="match status" value="1"/>
</dbReference>
<feature type="repeat" description="TPR" evidence="7">
    <location>
        <begin position="270"/>
        <end position="303"/>
    </location>
</feature>
<dbReference type="InterPro" id="IPR011990">
    <property type="entry name" value="TPR-like_helical_dom_sf"/>
</dbReference>
<reference evidence="8 9" key="1">
    <citation type="journal article" date="2024" name="Ann. Entomol. Soc. Am.">
        <title>Genomic analyses of the southern and eastern yellowjacket wasps (Hymenoptera: Vespidae) reveal evolutionary signatures of social life.</title>
        <authorList>
            <person name="Catto M.A."/>
            <person name="Caine P.B."/>
            <person name="Orr S.E."/>
            <person name="Hunt B.G."/>
            <person name="Goodisman M.A.D."/>
        </authorList>
    </citation>
    <scope>NUCLEOTIDE SEQUENCE [LARGE SCALE GENOMIC DNA]</scope>
    <source>
        <strain evidence="8">233</strain>
        <tissue evidence="8">Head and thorax</tissue>
    </source>
</reference>
<keyword evidence="6" id="KW-0496">Mitochondrion</keyword>
<evidence type="ECO:0000313" key="9">
    <source>
        <dbReference type="Proteomes" id="UP001607302"/>
    </source>
</evidence>
<dbReference type="InterPro" id="IPR040395">
    <property type="entry name" value="TTC19"/>
</dbReference>
<dbReference type="EMBL" id="JAUDFV010000025">
    <property type="protein sequence ID" value="KAL2738975.1"/>
    <property type="molecule type" value="Genomic_DNA"/>
</dbReference>
<evidence type="ECO:0000256" key="3">
    <source>
        <dbReference type="ARBA" id="ARBA00022737"/>
    </source>
</evidence>
<proteinExistence type="inferred from homology"/>
<keyword evidence="9" id="KW-1185">Reference proteome</keyword>
<evidence type="ECO:0000256" key="7">
    <source>
        <dbReference type="PROSITE-ProRule" id="PRU00339"/>
    </source>
</evidence>
<dbReference type="Proteomes" id="UP001607302">
    <property type="component" value="Unassembled WGS sequence"/>
</dbReference>
<dbReference type="PANTHER" id="PTHR13143">
    <property type="entry name" value="TETRATRICOPEPTIDE REPEAT PROTEIN 19"/>
    <property type="match status" value="1"/>
</dbReference>
<organism evidence="8 9">
    <name type="scientific">Vespula squamosa</name>
    <name type="common">Southern yellow jacket</name>
    <name type="synonym">Wasp</name>
    <dbReference type="NCBI Taxonomy" id="30214"/>
    <lineage>
        <taxon>Eukaryota</taxon>
        <taxon>Metazoa</taxon>
        <taxon>Ecdysozoa</taxon>
        <taxon>Arthropoda</taxon>
        <taxon>Hexapoda</taxon>
        <taxon>Insecta</taxon>
        <taxon>Pterygota</taxon>
        <taxon>Neoptera</taxon>
        <taxon>Endopterygota</taxon>
        <taxon>Hymenoptera</taxon>
        <taxon>Apocrita</taxon>
        <taxon>Aculeata</taxon>
        <taxon>Vespoidea</taxon>
        <taxon>Vespidae</taxon>
        <taxon>Vespinae</taxon>
        <taxon>Vespula</taxon>
    </lineage>
</organism>
<dbReference type="SMART" id="SM00028">
    <property type="entry name" value="TPR"/>
    <property type="match status" value="4"/>
</dbReference>
<evidence type="ECO:0000256" key="4">
    <source>
        <dbReference type="ARBA" id="ARBA00022803"/>
    </source>
</evidence>
<dbReference type="PROSITE" id="PS50005">
    <property type="entry name" value="TPR"/>
    <property type="match status" value="1"/>
</dbReference>
<evidence type="ECO:0000256" key="1">
    <source>
        <dbReference type="ARBA" id="ARBA00004173"/>
    </source>
</evidence>
<protein>
    <submittedName>
        <fullName evidence="8">Uncharacterized protein</fullName>
    </submittedName>
</protein>
<dbReference type="Pfam" id="PF13181">
    <property type="entry name" value="TPR_8"/>
    <property type="match status" value="1"/>
</dbReference>
<dbReference type="SUPFAM" id="SSF48452">
    <property type="entry name" value="TPR-like"/>
    <property type="match status" value="2"/>
</dbReference>
<keyword evidence="4 7" id="KW-0802">TPR repeat</keyword>
<dbReference type="Pfam" id="PF13424">
    <property type="entry name" value="TPR_12"/>
    <property type="match status" value="1"/>
</dbReference>
<comment type="subcellular location">
    <subcellularLocation>
        <location evidence="1">Mitochondrion</location>
    </subcellularLocation>
</comment>
<evidence type="ECO:0000256" key="5">
    <source>
        <dbReference type="ARBA" id="ARBA00022946"/>
    </source>
</evidence>
<keyword evidence="5" id="KW-0809">Transit peptide</keyword>
<comment type="similarity">
    <text evidence="2">Belongs to the TTC19 family.</text>
</comment>
<sequence length="363" mass="42090">MSLCVEVTMAIYYRRMILNVSRLVGRYIELNNNLTTNIPTFSYGVSVNNFKYLYKSNNRSYNNNNKNDNTTHYYFLLSSLLGFFNFKEEDGEEISELIITIKRSILSIQRNEFKKAEQMLHVALRQAQALQNQNAITYIYDLMANVAFETKQLKKAETLFLLVLERLLSNGVSENDLKVIHISLKLANIYEQIGDIEKAETGYKFCLETVQIYVDNNPKDENVLILLAMTYDWYAQMLFSQARYADACKYFEQSYNLCIKVNGREHEQTVNLLNYLGTVSYKMEEYDKAIEYLTTATQIGRSLPDMIHIASVYINLGNVYLKKGLYLNAKKACNEGQRIAKNREDEESLVEANKCLDDIKKLL</sequence>
<evidence type="ECO:0000313" key="8">
    <source>
        <dbReference type="EMBL" id="KAL2738975.1"/>
    </source>
</evidence>
<dbReference type="InterPro" id="IPR019734">
    <property type="entry name" value="TPR_rpt"/>
</dbReference>
<evidence type="ECO:0000256" key="6">
    <source>
        <dbReference type="ARBA" id="ARBA00023128"/>
    </source>
</evidence>
<evidence type="ECO:0000256" key="2">
    <source>
        <dbReference type="ARBA" id="ARBA00008219"/>
    </source>
</evidence>